<dbReference type="SUPFAM" id="SSF46785">
    <property type="entry name" value="Winged helix' DNA-binding domain"/>
    <property type="match status" value="1"/>
</dbReference>
<comment type="caution">
    <text evidence="1">The sequence shown here is derived from an EMBL/GenBank/DDBJ whole genome shotgun (WGS) entry which is preliminary data.</text>
</comment>
<dbReference type="GO" id="GO:0003700">
    <property type="term" value="F:DNA-binding transcription factor activity"/>
    <property type="evidence" value="ECO:0007669"/>
    <property type="project" value="TreeGrafter"/>
</dbReference>
<dbReference type="PROSITE" id="PS01332">
    <property type="entry name" value="HTH_RRF2_1"/>
    <property type="match status" value="1"/>
</dbReference>
<gene>
    <name evidence="1" type="ORF">ASZ90_020185</name>
</gene>
<dbReference type="InterPro" id="IPR030489">
    <property type="entry name" value="TR_Rrf2-type_CS"/>
</dbReference>
<reference evidence="1" key="1">
    <citation type="journal article" date="2015" name="Proc. Natl. Acad. Sci. U.S.A.">
        <title>Networks of energetic and metabolic interactions define dynamics in microbial communities.</title>
        <authorList>
            <person name="Embree M."/>
            <person name="Liu J.K."/>
            <person name="Al-Bassam M.M."/>
            <person name="Zengler K."/>
        </authorList>
    </citation>
    <scope>NUCLEOTIDE SEQUENCE</scope>
</reference>
<dbReference type="GO" id="GO:0005829">
    <property type="term" value="C:cytosol"/>
    <property type="evidence" value="ECO:0007669"/>
    <property type="project" value="TreeGrafter"/>
</dbReference>
<evidence type="ECO:0000313" key="1">
    <source>
        <dbReference type="EMBL" id="KUG02436.1"/>
    </source>
</evidence>
<dbReference type="EMBL" id="LNQE01001919">
    <property type="protein sequence ID" value="KUG02436.1"/>
    <property type="molecule type" value="Genomic_DNA"/>
</dbReference>
<dbReference type="Gene3D" id="1.10.10.10">
    <property type="entry name" value="Winged helix-like DNA-binding domain superfamily/Winged helix DNA-binding domain"/>
    <property type="match status" value="1"/>
</dbReference>
<protein>
    <submittedName>
        <fullName evidence="1">Rrf2 family transcriptional regulator</fullName>
    </submittedName>
</protein>
<proteinExistence type="predicted"/>
<dbReference type="InterPro" id="IPR036390">
    <property type="entry name" value="WH_DNA-bd_sf"/>
</dbReference>
<dbReference type="NCBIfam" id="TIGR00738">
    <property type="entry name" value="rrf2_super"/>
    <property type="match status" value="1"/>
</dbReference>
<name>A0A0W8E1D2_9ZZZZ</name>
<dbReference type="PROSITE" id="PS51197">
    <property type="entry name" value="HTH_RRF2_2"/>
    <property type="match status" value="1"/>
</dbReference>
<dbReference type="PANTHER" id="PTHR33221">
    <property type="entry name" value="WINGED HELIX-TURN-HELIX TRANSCRIPTIONAL REGULATOR, RRF2 FAMILY"/>
    <property type="match status" value="1"/>
</dbReference>
<dbReference type="PANTHER" id="PTHR33221:SF2">
    <property type="entry name" value="TRANSCRIPTIONAL REGULATOR"/>
    <property type="match status" value="1"/>
</dbReference>
<dbReference type="AlphaFoldDB" id="A0A0W8E1D2"/>
<organism evidence="1">
    <name type="scientific">hydrocarbon metagenome</name>
    <dbReference type="NCBI Taxonomy" id="938273"/>
    <lineage>
        <taxon>unclassified sequences</taxon>
        <taxon>metagenomes</taxon>
        <taxon>ecological metagenomes</taxon>
    </lineage>
</organism>
<dbReference type="InterPro" id="IPR036388">
    <property type="entry name" value="WH-like_DNA-bd_sf"/>
</dbReference>
<dbReference type="InterPro" id="IPR000944">
    <property type="entry name" value="Tscrpt_reg_Rrf2"/>
</dbReference>
<dbReference type="Pfam" id="PF02082">
    <property type="entry name" value="Rrf2"/>
    <property type="match status" value="1"/>
</dbReference>
<accession>A0A0W8E1D2</accession>
<sequence>MQITRQTEYAIRTMLELATRPVGEVLQVKIISERQGVPVEFLKKTVQLLALAGLVNTRRGTQGGIMLARVPEDISIADIVKAIEGPIAFNICLEPGYTCPNRNTCPVSPVLARAQGAFLQELKRESLADLVKKSIIE</sequence>